<sequence>MDSLRVWSAIDYYDISSASTCLVHLVCRAYRRWLESPARGVIGARRNVIASFPHAETVHLCITHAVSRKKHTILRRIRLRRLWLTTHRFVQNLERRVRELEVHQDVLASFTETHQVTQIEEGASQLAVNTTLNFNETPDEILLEDVLSSFSDQHTSGHRSNGDANIERPPTAAASQSVQDNQSPHHRRQDSLAQNLRDVSLAAVAEPYLGTISGLTFAKLTQAVLRRLSPDGRDFVFNQHVDGNAVPIEGATILHLDLMDNVYFDSDQAIDFSFLAEGLPTLDAPTQDTTIQLPDRTEMLRLTNFYFDHSHTLYPILRQQEVMSDFHSIMLDPDGRLTRSPPCMFRIWMVLAIGSTAHASITLTEEFASRLYYEKAMTYFDASMDYGDIVALEAIMLQVSYSFFNQFGPNTWFLVGTAARLALGMGLHCDSTSQALSRVQAIRRKRLFFSVYMMDRLVSITLGRPFAIHEDDIDIFSFSIEACDELDRDPGAPQSTLCHPPMAVTEQILRLRKIANDIATKVYCKRIVSRYSTTERQQILAALHQDLVSWRQSVPFPLPNLHSKVPHGCTSWYDLNFYTHLTALYRPSPLFPTLDVDRVNILTEAAAMAIRHANSMRLQQRLAFNWLTLLTIYNAVIALVYSVTVQPENLAASLERLRAVEDLELATELFTVLGERFPASRTIGTMVAQIIDRYRHMSSAPTC</sequence>
<feature type="region of interest" description="Disordered" evidence="8">
    <location>
        <begin position="152"/>
        <end position="191"/>
    </location>
</feature>
<protein>
    <recommendedName>
        <fullName evidence="9">Xylanolytic transcriptional activator regulatory domain-containing protein</fullName>
    </recommendedName>
</protein>
<reference evidence="10 11" key="1">
    <citation type="submission" date="2018-10" db="EMBL/GenBank/DDBJ databases">
        <title>Fifty Aureobasidium pullulans genomes reveal a recombining polyextremotolerant generalist.</title>
        <authorList>
            <person name="Gostincar C."/>
            <person name="Turk M."/>
            <person name="Zajc J."/>
            <person name="Gunde-Cimerman N."/>
        </authorList>
    </citation>
    <scope>NUCLEOTIDE SEQUENCE [LARGE SCALE GENOMIC DNA]</scope>
    <source>
        <strain evidence="10 11">EXF-3844</strain>
    </source>
</reference>
<evidence type="ECO:0000256" key="8">
    <source>
        <dbReference type="SAM" id="MobiDB-lite"/>
    </source>
</evidence>
<dbReference type="InterPro" id="IPR052202">
    <property type="entry name" value="Yeast_MetPath_Reg"/>
</dbReference>
<dbReference type="GO" id="GO:0008270">
    <property type="term" value="F:zinc ion binding"/>
    <property type="evidence" value="ECO:0007669"/>
    <property type="project" value="InterPro"/>
</dbReference>
<comment type="caution">
    <text evidence="10">The sequence shown here is derived from an EMBL/GenBank/DDBJ whole genome shotgun (WGS) entry which is preliminary data.</text>
</comment>
<dbReference type="GO" id="GO:0006351">
    <property type="term" value="P:DNA-templated transcription"/>
    <property type="evidence" value="ECO:0007669"/>
    <property type="project" value="InterPro"/>
</dbReference>
<evidence type="ECO:0000256" key="6">
    <source>
        <dbReference type="ARBA" id="ARBA00023163"/>
    </source>
</evidence>
<feature type="compositionally biased region" description="Polar residues" evidence="8">
    <location>
        <begin position="173"/>
        <end position="182"/>
    </location>
</feature>
<dbReference type="Proteomes" id="UP000310121">
    <property type="component" value="Unassembled WGS sequence"/>
</dbReference>
<keyword evidence="6" id="KW-0804">Transcription</keyword>
<dbReference type="CDD" id="cd12148">
    <property type="entry name" value="fungal_TF_MHR"/>
    <property type="match status" value="1"/>
</dbReference>
<keyword evidence="4" id="KW-0805">Transcription regulation</keyword>
<dbReference type="PANTHER" id="PTHR47782">
    <property type="entry name" value="ZN(II)2CYS6 TRANSCRIPTION FACTOR (EUROFUNG)-RELATED"/>
    <property type="match status" value="1"/>
</dbReference>
<proteinExistence type="predicted"/>
<keyword evidence="2" id="KW-0479">Metal-binding</keyword>
<name>A0A4V4KNH7_AURPU</name>
<evidence type="ECO:0000256" key="5">
    <source>
        <dbReference type="ARBA" id="ARBA00023125"/>
    </source>
</evidence>
<feature type="domain" description="Xylanolytic transcriptional activator regulatory" evidence="9">
    <location>
        <begin position="411"/>
        <end position="483"/>
    </location>
</feature>
<keyword evidence="3" id="KW-0862">Zinc</keyword>
<evidence type="ECO:0000259" key="9">
    <source>
        <dbReference type="SMART" id="SM00906"/>
    </source>
</evidence>
<evidence type="ECO:0000313" key="10">
    <source>
        <dbReference type="EMBL" id="THZ34441.1"/>
    </source>
</evidence>
<comment type="subcellular location">
    <subcellularLocation>
        <location evidence="1">Nucleus</location>
    </subcellularLocation>
</comment>
<evidence type="ECO:0000313" key="11">
    <source>
        <dbReference type="Proteomes" id="UP000310121"/>
    </source>
</evidence>
<dbReference type="Pfam" id="PF04082">
    <property type="entry name" value="Fungal_trans"/>
    <property type="match status" value="1"/>
</dbReference>
<feature type="compositionally biased region" description="Polar residues" evidence="8">
    <location>
        <begin position="152"/>
        <end position="163"/>
    </location>
</feature>
<dbReference type="PANTHER" id="PTHR47782:SF12">
    <property type="entry name" value="ZN(II)2CYS6 TRANSCRIPTION FACTOR (EUROFUNG)"/>
    <property type="match status" value="1"/>
</dbReference>
<dbReference type="GO" id="GO:0045944">
    <property type="term" value="P:positive regulation of transcription by RNA polymerase II"/>
    <property type="evidence" value="ECO:0007669"/>
    <property type="project" value="TreeGrafter"/>
</dbReference>
<evidence type="ECO:0000256" key="4">
    <source>
        <dbReference type="ARBA" id="ARBA00023015"/>
    </source>
</evidence>
<evidence type="ECO:0000256" key="3">
    <source>
        <dbReference type="ARBA" id="ARBA00022833"/>
    </source>
</evidence>
<dbReference type="EMBL" id="QZBN01000965">
    <property type="protein sequence ID" value="THZ34441.1"/>
    <property type="molecule type" value="Genomic_DNA"/>
</dbReference>
<gene>
    <name evidence="10" type="ORF">D6C90_07733</name>
</gene>
<dbReference type="SMART" id="SM00906">
    <property type="entry name" value="Fungal_trans"/>
    <property type="match status" value="1"/>
</dbReference>
<dbReference type="GO" id="GO:0005634">
    <property type="term" value="C:nucleus"/>
    <property type="evidence" value="ECO:0007669"/>
    <property type="project" value="UniProtKB-SubCell"/>
</dbReference>
<evidence type="ECO:0000256" key="1">
    <source>
        <dbReference type="ARBA" id="ARBA00004123"/>
    </source>
</evidence>
<keyword evidence="7" id="KW-0539">Nucleus</keyword>
<evidence type="ECO:0000256" key="2">
    <source>
        <dbReference type="ARBA" id="ARBA00022723"/>
    </source>
</evidence>
<evidence type="ECO:0000256" key="7">
    <source>
        <dbReference type="ARBA" id="ARBA00023242"/>
    </source>
</evidence>
<dbReference type="GO" id="GO:0043565">
    <property type="term" value="F:sequence-specific DNA binding"/>
    <property type="evidence" value="ECO:0007669"/>
    <property type="project" value="TreeGrafter"/>
</dbReference>
<organism evidence="10 11">
    <name type="scientific">Aureobasidium pullulans</name>
    <name type="common">Black yeast</name>
    <name type="synonym">Pullularia pullulans</name>
    <dbReference type="NCBI Taxonomy" id="5580"/>
    <lineage>
        <taxon>Eukaryota</taxon>
        <taxon>Fungi</taxon>
        <taxon>Dikarya</taxon>
        <taxon>Ascomycota</taxon>
        <taxon>Pezizomycotina</taxon>
        <taxon>Dothideomycetes</taxon>
        <taxon>Dothideomycetidae</taxon>
        <taxon>Dothideales</taxon>
        <taxon>Saccotheciaceae</taxon>
        <taxon>Aureobasidium</taxon>
    </lineage>
</organism>
<dbReference type="GO" id="GO:0000981">
    <property type="term" value="F:DNA-binding transcription factor activity, RNA polymerase II-specific"/>
    <property type="evidence" value="ECO:0007669"/>
    <property type="project" value="TreeGrafter"/>
</dbReference>
<dbReference type="InterPro" id="IPR007219">
    <property type="entry name" value="XnlR_reg_dom"/>
</dbReference>
<dbReference type="AlphaFoldDB" id="A0A4V4KNH7"/>
<keyword evidence="5" id="KW-0238">DNA-binding</keyword>
<accession>A0A4V4KNH7</accession>